<reference evidence="3" key="1">
    <citation type="submission" date="2016-10" db="EMBL/GenBank/DDBJ databases">
        <authorList>
            <person name="Varghese N."/>
            <person name="Submissions S."/>
        </authorList>
    </citation>
    <scope>NUCLEOTIDE SEQUENCE [LARGE SCALE GENOMIC DNA]</scope>
    <source>
        <strain evidence="3">DC30,IBRC 10041,KCTC 4046</strain>
    </source>
</reference>
<evidence type="ECO:0000313" key="3">
    <source>
        <dbReference type="Proteomes" id="UP000199079"/>
    </source>
</evidence>
<gene>
    <name evidence="2" type="ORF">SAMN05216564_105161</name>
</gene>
<dbReference type="Proteomes" id="UP000199079">
    <property type="component" value="Unassembled WGS sequence"/>
</dbReference>
<dbReference type="OrthoDB" id="323192at2157"/>
<dbReference type="AlphaFoldDB" id="A0A1H3JXU7"/>
<evidence type="ECO:0000256" key="1">
    <source>
        <dbReference type="SAM" id="MobiDB-lite"/>
    </source>
</evidence>
<name>A0A1H3JXU7_9EURY</name>
<dbReference type="InterPro" id="IPR012337">
    <property type="entry name" value="RNaseH-like_sf"/>
</dbReference>
<proteinExistence type="predicted"/>
<evidence type="ECO:0000313" key="2">
    <source>
        <dbReference type="EMBL" id="SDY44094.1"/>
    </source>
</evidence>
<feature type="region of interest" description="Disordered" evidence="1">
    <location>
        <begin position="1"/>
        <end position="21"/>
    </location>
</feature>
<dbReference type="RefSeq" id="WP_092732823.1">
    <property type="nucleotide sequence ID" value="NZ_FNPC01000005.1"/>
</dbReference>
<protein>
    <submittedName>
        <fullName evidence="2">Uncharacterized protein</fullName>
    </submittedName>
</protein>
<dbReference type="SUPFAM" id="SSF53098">
    <property type="entry name" value="Ribonuclease H-like"/>
    <property type="match status" value="1"/>
</dbReference>
<dbReference type="EMBL" id="FNPC01000005">
    <property type="protein sequence ID" value="SDY44094.1"/>
    <property type="molecule type" value="Genomic_DNA"/>
</dbReference>
<accession>A0A1H3JXU7</accession>
<keyword evidence="3" id="KW-1185">Reference proteome</keyword>
<sequence>MGTLAIDIETASPDEAPSTQEQFRETSYFELVAIAVGYRDGSGTESDVLFRAGGWEQEHTADLLERLFAWCEGRDVETVLTYNGNGFDRIHLENWSRSLDENGVTAGMARRTESLFATHRDLAEVSLDKYRSRISGGGTSFERICRWEDVDVAETRYADYDLHESVHEGYGSHVKGQHIGDSLGELYVDLHVSGATETTTYRQLKRMLTEYAVADVLPLFELDANL</sequence>
<organism evidence="2 3">
    <name type="scientific">Halopenitus persicus</name>
    <dbReference type="NCBI Taxonomy" id="1048396"/>
    <lineage>
        <taxon>Archaea</taxon>
        <taxon>Methanobacteriati</taxon>
        <taxon>Methanobacteriota</taxon>
        <taxon>Stenosarchaea group</taxon>
        <taxon>Halobacteria</taxon>
        <taxon>Halobacteriales</taxon>
        <taxon>Haloferacaceae</taxon>
        <taxon>Halopenitus</taxon>
    </lineage>
</organism>